<comment type="caution">
    <text evidence="1">The sequence shown here is derived from an EMBL/GenBank/DDBJ whole genome shotgun (WGS) entry which is preliminary data.</text>
</comment>
<evidence type="ECO:0000313" key="2">
    <source>
        <dbReference type="Proteomes" id="UP000234345"/>
    </source>
</evidence>
<accession>A0A7Z7NID7</accession>
<proteinExistence type="predicted"/>
<dbReference type="EMBL" id="OCZC01000064">
    <property type="protein sequence ID" value="SOO24542.1"/>
    <property type="molecule type" value="Genomic_DNA"/>
</dbReference>
<dbReference type="Proteomes" id="UP000234345">
    <property type="component" value="Unassembled WGS sequence"/>
</dbReference>
<organism evidence="1 2">
    <name type="scientific">Xanthomonas campestris pv. phaseoli</name>
    <dbReference type="NCBI Taxonomy" id="317013"/>
    <lineage>
        <taxon>Bacteria</taxon>
        <taxon>Pseudomonadati</taxon>
        <taxon>Pseudomonadota</taxon>
        <taxon>Gammaproteobacteria</taxon>
        <taxon>Lysobacterales</taxon>
        <taxon>Lysobacteraceae</taxon>
        <taxon>Xanthomonas</taxon>
    </lineage>
</organism>
<name>A0A7Z7NID7_XANCH</name>
<evidence type="ECO:0000313" key="1">
    <source>
        <dbReference type="EMBL" id="SOO24542.1"/>
    </source>
</evidence>
<sequence length="98" mass="11197">MPASLRYARLRRFRSGRAHMQCQHRWRDPPVFETLICSWTEWSPVALTDVIDAVIRSRHFDPKAVLSRAIAVAAGDATRSIEPAVGQHQPRIRARPNL</sequence>
<protein>
    <submittedName>
        <fullName evidence="1">Uncharacterized protein</fullName>
    </submittedName>
</protein>
<gene>
    <name evidence="1" type="ORF">XFF6991_380026</name>
</gene>
<reference evidence="1 2" key="1">
    <citation type="submission" date="2017-10" db="EMBL/GenBank/DDBJ databases">
        <authorList>
            <person name="Regsiter A."/>
            <person name="William W."/>
        </authorList>
    </citation>
    <scope>NUCLEOTIDE SEQUENCE [LARGE SCALE GENOMIC DNA]</scope>
    <source>
        <strain evidence="1 2">CFBP6991</strain>
    </source>
</reference>
<dbReference type="AlphaFoldDB" id="A0A7Z7NID7"/>